<comment type="caution">
    <text evidence="2">The sequence shown here is derived from an EMBL/GenBank/DDBJ whole genome shotgun (WGS) entry which is preliminary data.</text>
</comment>
<reference evidence="2 3" key="1">
    <citation type="submission" date="2018-04" db="EMBL/GenBank/DDBJ databases">
        <title>Genomic Encyclopedia of Archaeal and Bacterial Type Strains, Phase II (KMG-II): from individual species to whole genera.</title>
        <authorList>
            <person name="Goeker M."/>
        </authorList>
    </citation>
    <scope>NUCLEOTIDE SEQUENCE [LARGE SCALE GENOMIC DNA]</scope>
    <source>
        <strain evidence="2 3">DSM 23382</strain>
    </source>
</reference>
<dbReference type="FunFam" id="3.30.1330.40:FF:000001">
    <property type="entry name" value="L-PSP family endoribonuclease"/>
    <property type="match status" value="1"/>
</dbReference>
<keyword evidence="3" id="KW-1185">Reference proteome</keyword>
<dbReference type="InterPro" id="IPR006056">
    <property type="entry name" value="RidA"/>
</dbReference>
<sequence>MKKQTFGVHPVVPLSAAVRAGDYIHLSGQVPFTADGMLVVGDIEVQTRQVLDNIAAVLKQAGAALDDVVKTTIWLSDPTDFQRFNAVYGEYFAQNPPARSCVAGRLMVNAKVEVEALAYKPLA</sequence>
<dbReference type="CDD" id="cd00448">
    <property type="entry name" value="YjgF_YER057c_UK114_family"/>
    <property type="match status" value="1"/>
</dbReference>
<protein>
    <submittedName>
        <fullName evidence="2">Reactive intermediate/imine deaminase</fullName>
    </submittedName>
</protein>
<dbReference type="PANTHER" id="PTHR11803">
    <property type="entry name" value="2-IMINOBUTANOATE/2-IMINOPROPANOATE DEAMINASE RIDA"/>
    <property type="match status" value="1"/>
</dbReference>
<dbReference type="GO" id="GO:0019239">
    <property type="term" value="F:deaminase activity"/>
    <property type="evidence" value="ECO:0007669"/>
    <property type="project" value="TreeGrafter"/>
</dbReference>
<dbReference type="InterPro" id="IPR006175">
    <property type="entry name" value="YjgF/YER057c/UK114"/>
</dbReference>
<gene>
    <name evidence="2" type="ORF">C8N35_101615</name>
</gene>
<organism evidence="2 3">
    <name type="scientific">Breoghania corrubedonensis</name>
    <dbReference type="NCBI Taxonomy" id="665038"/>
    <lineage>
        <taxon>Bacteria</taxon>
        <taxon>Pseudomonadati</taxon>
        <taxon>Pseudomonadota</taxon>
        <taxon>Alphaproteobacteria</taxon>
        <taxon>Hyphomicrobiales</taxon>
        <taxon>Stappiaceae</taxon>
        <taxon>Breoghania</taxon>
    </lineage>
</organism>
<dbReference type="RefSeq" id="WP_107988120.1">
    <property type="nucleotide sequence ID" value="NZ_QAYG01000001.1"/>
</dbReference>
<proteinExistence type="inferred from homology"/>
<dbReference type="OrthoDB" id="9808943at2"/>
<evidence type="ECO:0000313" key="3">
    <source>
        <dbReference type="Proteomes" id="UP000244081"/>
    </source>
</evidence>
<dbReference type="Proteomes" id="UP000244081">
    <property type="component" value="Unassembled WGS sequence"/>
</dbReference>
<comment type="similarity">
    <text evidence="1">Belongs to the RutC family.</text>
</comment>
<dbReference type="InterPro" id="IPR035959">
    <property type="entry name" value="RutC-like_sf"/>
</dbReference>
<evidence type="ECO:0000313" key="2">
    <source>
        <dbReference type="EMBL" id="PTW62569.1"/>
    </source>
</evidence>
<dbReference type="SUPFAM" id="SSF55298">
    <property type="entry name" value="YjgF-like"/>
    <property type="match status" value="1"/>
</dbReference>
<accession>A0A2T5VFP5</accession>
<dbReference type="AlphaFoldDB" id="A0A2T5VFP5"/>
<dbReference type="EMBL" id="QAYG01000001">
    <property type="protein sequence ID" value="PTW62569.1"/>
    <property type="molecule type" value="Genomic_DNA"/>
</dbReference>
<dbReference type="Gene3D" id="3.30.1330.40">
    <property type="entry name" value="RutC-like"/>
    <property type="match status" value="1"/>
</dbReference>
<name>A0A2T5VFP5_9HYPH</name>
<dbReference type="PANTHER" id="PTHR11803:SF39">
    <property type="entry name" value="2-IMINOBUTANOATE_2-IMINOPROPANOATE DEAMINASE"/>
    <property type="match status" value="1"/>
</dbReference>
<evidence type="ECO:0000256" key="1">
    <source>
        <dbReference type="ARBA" id="ARBA00010552"/>
    </source>
</evidence>
<dbReference type="NCBIfam" id="TIGR00004">
    <property type="entry name" value="Rid family detoxifying hydrolase"/>
    <property type="match status" value="1"/>
</dbReference>
<dbReference type="Pfam" id="PF01042">
    <property type="entry name" value="Ribonuc_L-PSP"/>
    <property type="match status" value="1"/>
</dbReference>
<dbReference type="GO" id="GO:0005829">
    <property type="term" value="C:cytosol"/>
    <property type="evidence" value="ECO:0007669"/>
    <property type="project" value="TreeGrafter"/>
</dbReference>